<dbReference type="AlphaFoldDB" id="H5U5F2"/>
<evidence type="ECO:0000256" key="1">
    <source>
        <dbReference type="SAM" id="Phobius"/>
    </source>
</evidence>
<accession>H5U5F2</accession>
<dbReference type="Proteomes" id="UP000005845">
    <property type="component" value="Unassembled WGS sequence"/>
</dbReference>
<reference evidence="2 3" key="1">
    <citation type="submission" date="2012-02" db="EMBL/GenBank/DDBJ databases">
        <title>Whole genome shotgun sequence of Gordonia sputi NBRC 100414.</title>
        <authorList>
            <person name="Yoshida I."/>
            <person name="Hosoyama A."/>
            <person name="Tsuchikane K."/>
            <person name="Katsumata H."/>
            <person name="Yamazaki S."/>
            <person name="Fujita N."/>
        </authorList>
    </citation>
    <scope>NUCLEOTIDE SEQUENCE [LARGE SCALE GENOMIC DNA]</scope>
    <source>
        <strain evidence="2 3">NBRC 100414</strain>
    </source>
</reference>
<dbReference type="EMBL" id="BAFC01000116">
    <property type="protein sequence ID" value="GAB40960.1"/>
    <property type="molecule type" value="Genomic_DNA"/>
</dbReference>
<protein>
    <submittedName>
        <fullName evidence="2">Uncharacterized protein</fullName>
    </submittedName>
</protein>
<proteinExistence type="predicted"/>
<keyword evidence="1" id="KW-0812">Transmembrane</keyword>
<keyword evidence="1" id="KW-0472">Membrane</keyword>
<feature type="transmembrane region" description="Helical" evidence="1">
    <location>
        <begin position="6"/>
        <end position="22"/>
    </location>
</feature>
<comment type="caution">
    <text evidence="2">The sequence shown here is derived from an EMBL/GenBank/DDBJ whole genome shotgun (WGS) entry which is preliminary data.</text>
</comment>
<name>H5U5F2_9ACTN</name>
<evidence type="ECO:0000313" key="3">
    <source>
        <dbReference type="Proteomes" id="UP000005845"/>
    </source>
</evidence>
<evidence type="ECO:0000313" key="2">
    <source>
        <dbReference type="EMBL" id="GAB40960.1"/>
    </source>
</evidence>
<organism evidence="2 3">
    <name type="scientific">Gordonia sputi NBRC 100414</name>
    <dbReference type="NCBI Taxonomy" id="1089453"/>
    <lineage>
        <taxon>Bacteria</taxon>
        <taxon>Bacillati</taxon>
        <taxon>Actinomycetota</taxon>
        <taxon>Actinomycetes</taxon>
        <taxon>Mycobacteriales</taxon>
        <taxon>Gordoniaceae</taxon>
        <taxon>Gordonia</taxon>
    </lineage>
</organism>
<gene>
    <name evidence="2" type="ORF">GOSPT_118_00360</name>
</gene>
<keyword evidence="1" id="KW-1133">Transmembrane helix</keyword>
<dbReference type="RefSeq" id="WP_005208060.1">
    <property type="nucleotide sequence ID" value="NZ_BAFC01000116.1"/>
</dbReference>
<keyword evidence="3" id="KW-1185">Reference proteome</keyword>
<sequence length="67" mass="7002">MSPNRIVIAAVGIALVVAAVVFNSKRRTVDATTAEVENAIGALDPVSRAAVIARLAADEKTKLDDKK</sequence>